<dbReference type="eggNOG" id="KOG2339">
    <property type="taxonomic scope" value="Eukaryota"/>
</dbReference>
<dbReference type="PIRSF" id="PIRSF037016">
    <property type="entry name" value="Pseudouridin_synth_euk_prd"/>
    <property type="match status" value="1"/>
</dbReference>
<dbReference type="FunFam" id="3.30.2350.20:FF:000017">
    <property type="entry name" value="Putative pseudouridine synthase B0024.11"/>
    <property type="match status" value="1"/>
</dbReference>
<dbReference type="PANTHER" id="PTHR13326">
    <property type="entry name" value="TRNA PSEUDOURIDINE SYNTHASE D"/>
    <property type="match status" value="1"/>
</dbReference>
<dbReference type="GO" id="GO:0009982">
    <property type="term" value="F:pseudouridine synthase activity"/>
    <property type="evidence" value="ECO:0007669"/>
    <property type="project" value="InterPro"/>
</dbReference>
<dbReference type="InterPro" id="IPR011760">
    <property type="entry name" value="PsdUridine_synth_TruD_insert"/>
</dbReference>
<dbReference type="VEuPathDB" id="TriTrypDB:LPMP_355890"/>
<accession>A0A088S3B9</accession>
<dbReference type="RefSeq" id="XP_010703519.1">
    <property type="nucleotide sequence ID" value="XM_010705217.1"/>
</dbReference>
<protein>
    <submittedName>
        <fullName evidence="4">Pseudouridine synthase, putative</fullName>
    </submittedName>
</protein>
<evidence type="ECO:0000313" key="4">
    <source>
        <dbReference type="EMBL" id="AIO02719.1"/>
    </source>
</evidence>
<evidence type="ECO:0000256" key="1">
    <source>
        <dbReference type="ARBA" id="ARBA00007953"/>
    </source>
</evidence>
<dbReference type="GO" id="GO:0005634">
    <property type="term" value="C:nucleus"/>
    <property type="evidence" value="ECO:0007669"/>
    <property type="project" value="TreeGrafter"/>
</dbReference>
<keyword evidence="5" id="KW-1185">Reference proteome</keyword>
<dbReference type="VEuPathDB" id="TriTrypDB:LPAL13_350067400"/>
<dbReference type="EMBL" id="CP009404">
    <property type="protein sequence ID" value="AIO02719.1"/>
    <property type="molecule type" value="Genomic_DNA"/>
</dbReference>
<dbReference type="GO" id="GO:0003723">
    <property type="term" value="F:RNA binding"/>
    <property type="evidence" value="ECO:0007669"/>
    <property type="project" value="InterPro"/>
</dbReference>
<sequence>MNPKQLSQFLATVEHQHKAREESIGARRRLVELYSSDASGDVVESLPVVSLKTLYTDFEVREIPTSYGDGAPLVLELGSSASAKSGDACVHSGASVSFLKRPRAAEECDDAMKTAPQNAETSSAAKFSSVTEVIGPLISKEDLANLLVGLADATKTIPLRSVTEKEKRAELHKAIKACLGDTHVSNTVDGVVTVLKANAADRREERRRSRTNRTAPKYHHFTLYKENMDSNQALRMLAHHLKLSSRQLQFCGTKDKRAVTLQRAAIRETTVEHLKTINSHTFGEHSVMKVCGFTEEEHGLRLGDALGNHFRIVLRVFPAALSPAGSATPTCPMLTPPHLYEIERVVREAGVINYFGPQRFGTTKILTSDVGIQFLQGRLREGLRLLLSSKACLVPAMQRVVDFYDASDYAAALEATPYYCYSERDILKHLSRNPNDYLGSLQAIARTMAMMYFHAVQSLVWNRLASSRLSDKSRRHAEVGDLVLESTYQESVAGRDAQLTESPEACKLPAVRRLTSEEDCARFGLEDVLLPVPGPDEDLIYPSSVGCTRDDYDAVLAELGIDFTSKQALGLIKVFHFHGTYRTLGVRPKDFTLRMETVATWRTPVLKSDWQRHCEAEGIVTPALSSVGDAASVLESAGPVEVLVVAFSLPPGSYATSVLREFCIPTTEHFHRSDSRIEEE</sequence>
<evidence type="ECO:0000259" key="3">
    <source>
        <dbReference type="PROSITE" id="PS50984"/>
    </source>
</evidence>
<dbReference type="CDD" id="cd02576">
    <property type="entry name" value="PseudoU_synth_ScPUS7"/>
    <property type="match status" value="1"/>
</dbReference>
<keyword evidence="2" id="KW-0413">Isomerase</keyword>
<organism evidence="4 5">
    <name type="scientific">Leishmania panamensis</name>
    <dbReference type="NCBI Taxonomy" id="5679"/>
    <lineage>
        <taxon>Eukaryota</taxon>
        <taxon>Discoba</taxon>
        <taxon>Euglenozoa</taxon>
        <taxon>Kinetoplastea</taxon>
        <taxon>Metakinetoplastina</taxon>
        <taxon>Trypanosomatida</taxon>
        <taxon>Trypanosomatidae</taxon>
        <taxon>Leishmaniinae</taxon>
        <taxon>Leishmania</taxon>
        <taxon>Leishmania guyanensis species complex</taxon>
    </lineage>
</organism>
<name>A0A088S3B9_LEIPA</name>
<evidence type="ECO:0000256" key="2">
    <source>
        <dbReference type="ARBA" id="ARBA00023235"/>
    </source>
</evidence>
<dbReference type="KEGG" id="lpan:LPMP_355890"/>
<evidence type="ECO:0000313" key="5">
    <source>
        <dbReference type="Proteomes" id="UP000063063"/>
    </source>
</evidence>
<dbReference type="Proteomes" id="UP000063063">
    <property type="component" value="Chromosome 35"/>
</dbReference>
<dbReference type="InterPro" id="IPR001656">
    <property type="entry name" value="PsdUridine_synth_TruD"/>
</dbReference>
<dbReference type="SUPFAM" id="SSF55120">
    <property type="entry name" value="Pseudouridine synthase"/>
    <property type="match status" value="1"/>
</dbReference>
<reference evidence="4 5" key="1">
    <citation type="journal article" date="2015" name="Sci. Rep.">
        <title>The genome of Leishmania panamensis: insights into genomics of the L. (Viannia) subgenus.</title>
        <authorList>
            <person name="Llanes A."/>
            <person name="Restrepo C.M."/>
            <person name="Vecchio G.D."/>
            <person name="Anguizola F.J."/>
            <person name="Lleonart R."/>
        </authorList>
    </citation>
    <scope>NUCLEOTIDE SEQUENCE [LARGE SCALE GENOMIC DNA]</scope>
    <source>
        <strain evidence="4 5">MHOM/PA/94/PSC-1</strain>
    </source>
</reference>
<dbReference type="GeneID" id="22579617"/>
<feature type="domain" description="TRUD" evidence="3">
    <location>
        <begin position="350"/>
        <end position="587"/>
    </location>
</feature>
<dbReference type="GO" id="GO:0001522">
    <property type="term" value="P:pseudouridine synthesis"/>
    <property type="evidence" value="ECO:0007669"/>
    <property type="project" value="InterPro"/>
</dbReference>
<dbReference type="OrthoDB" id="447290at2759"/>
<dbReference type="InterPro" id="IPR042214">
    <property type="entry name" value="TruD_catalytic"/>
</dbReference>
<dbReference type="AlphaFoldDB" id="A0A088S3B9"/>
<dbReference type="InterPro" id="IPR020103">
    <property type="entry name" value="PsdUridine_synth_cat_dom_sf"/>
</dbReference>
<dbReference type="PROSITE" id="PS50984">
    <property type="entry name" value="TRUD"/>
    <property type="match status" value="1"/>
</dbReference>
<dbReference type="PANTHER" id="PTHR13326:SF21">
    <property type="entry name" value="PSEUDOURIDYLATE SYNTHASE PUS7L"/>
    <property type="match status" value="1"/>
</dbReference>
<comment type="similarity">
    <text evidence="1">Belongs to the pseudouridine synthase TruD family.</text>
</comment>
<dbReference type="Pfam" id="PF01142">
    <property type="entry name" value="TruD"/>
    <property type="match status" value="1"/>
</dbReference>
<proteinExistence type="inferred from homology"/>
<gene>
    <name evidence="4" type="ORF">LPMP_355890</name>
</gene>
<dbReference type="Gene3D" id="3.30.2350.20">
    <property type="entry name" value="TruD, catalytic domain"/>
    <property type="match status" value="2"/>
</dbReference>